<dbReference type="Proteomes" id="UP000729402">
    <property type="component" value="Unassembled WGS sequence"/>
</dbReference>
<protein>
    <recommendedName>
        <fullName evidence="1">UspA domain-containing protein</fullName>
    </recommendedName>
</protein>
<evidence type="ECO:0000313" key="3">
    <source>
        <dbReference type="Proteomes" id="UP000729402"/>
    </source>
</evidence>
<comment type="caution">
    <text evidence="2">The sequence shown here is derived from an EMBL/GenBank/DDBJ whole genome shotgun (WGS) entry which is preliminary data.</text>
</comment>
<accession>A0A8J5SKH3</accession>
<name>A0A8J5SKH3_ZIZPA</name>
<proteinExistence type="predicted"/>
<evidence type="ECO:0000313" key="2">
    <source>
        <dbReference type="EMBL" id="KAG8067244.1"/>
    </source>
</evidence>
<gene>
    <name evidence="2" type="ORF">GUJ93_ZPchr0005g15204</name>
</gene>
<dbReference type="Pfam" id="PF00582">
    <property type="entry name" value="Usp"/>
    <property type="match status" value="1"/>
</dbReference>
<organism evidence="2 3">
    <name type="scientific">Zizania palustris</name>
    <name type="common">Northern wild rice</name>
    <dbReference type="NCBI Taxonomy" id="103762"/>
    <lineage>
        <taxon>Eukaryota</taxon>
        <taxon>Viridiplantae</taxon>
        <taxon>Streptophyta</taxon>
        <taxon>Embryophyta</taxon>
        <taxon>Tracheophyta</taxon>
        <taxon>Spermatophyta</taxon>
        <taxon>Magnoliopsida</taxon>
        <taxon>Liliopsida</taxon>
        <taxon>Poales</taxon>
        <taxon>Poaceae</taxon>
        <taxon>BOP clade</taxon>
        <taxon>Oryzoideae</taxon>
        <taxon>Oryzeae</taxon>
        <taxon>Zizaniinae</taxon>
        <taxon>Zizania</taxon>
    </lineage>
</organism>
<reference evidence="2" key="1">
    <citation type="journal article" date="2021" name="bioRxiv">
        <title>Whole Genome Assembly and Annotation of Northern Wild Rice, Zizania palustris L., Supports a Whole Genome Duplication in the Zizania Genus.</title>
        <authorList>
            <person name="Haas M."/>
            <person name="Kono T."/>
            <person name="Macchietto M."/>
            <person name="Millas R."/>
            <person name="McGilp L."/>
            <person name="Shao M."/>
            <person name="Duquette J."/>
            <person name="Hirsch C.N."/>
            <person name="Kimball J."/>
        </authorList>
    </citation>
    <scope>NUCLEOTIDE SEQUENCE</scope>
    <source>
        <tissue evidence="2">Fresh leaf tissue</tissue>
    </source>
</reference>
<dbReference type="EMBL" id="JAAALK010000284">
    <property type="protein sequence ID" value="KAG8067244.1"/>
    <property type="molecule type" value="Genomic_DNA"/>
</dbReference>
<evidence type="ECO:0000259" key="1">
    <source>
        <dbReference type="Pfam" id="PF00582"/>
    </source>
</evidence>
<keyword evidence="3" id="KW-1185">Reference proteome</keyword>
<feature type="domain" description="UspA" evidence="1">
    <location>
        <begin position="3"/>
        <end position="56"/>
    </location>
</feature>
<sequence>MLKEVVVVVKVLWGDPCEKLCQAINEMPMSCSVIGSRGLGKLKRVLLGSVRASSLRDTPNLTLNIII</sequence>
<dbReference type="AlphaFoldDB" id="A0A8J5SKH3"/>
<dbReference type="InterPro" id="IPR006016">
    <property type="entry name" value="UspA"/>
</dbReference>
<dbReference type="PANTHER" id="PTHR46100">
    <property type="entry name" value="IMP2'P"/>
    <property type="match status" value="1"/>
</dbReference>
<dbReference type="PANTHER" id="PTHR46100:SF4">
    <property type="entry name" value="USPA DOMAIN-CONTAINING PROTEIN"/>
    <property type="match status" value="1"/>
</dbReference>
<reference evidence="2" key="2">
    <citation type="submission" date="2021-02" db="EMBL/GenBank/DDBJ databases">
        <authorList>
            <person name="Kimball J.A."/>
            <person name="Haas M.W."/>
            <person name="Macchietto M."/>
            <person name="Kono T."/>
            <person name="Duquette J."/>
            <person name="Shao M."/>
        </authorList>
    </citation>
    <scope>NUCLEOTIDE SEQUENCE</scope>
    <source>
        <tissue evidence="2">Fresh leaf tissue</tissue>
    </source>
</reference>